<dbReference type="SUPFAM" id="SSF53300">
    <property type="entry name" value="vWA-like"/>
    <property type="match status" value="1"/>
</dbReference>
<proteinExistence type="predicted"/>
<feature type="chain" id="PRO_5015459633" evidence="1">
    <location>
        <begin position="21"/>
        <end position="932"/>
    </location>
</feature>
<dbReference type="InterPro" id="IPR002035">
    <property type="entry name" value="VWF_A"/>
</dbReference>
<dbReference type="RefSeq" id="WP_103224236.1">
    <property type="nucleotide sequence ID" value="NZ_PPCN01000010.1"/>
</dbReference>
<dbReference type="Proteomes" id="UP000236959">
    <property type="component" value="Unassembled WGS sequence"/>
</dbReference>
<evidence type="ECO:0000259" key="2">
    <source>
        <dbReference type="SMART" id="SM00327"/>
    </source>
</evidence>
<feature type="domain" description="VWFA" evidence="2">
    <location>
        <begin position="182"/>
        <end position="390"/>
    </location>
</feature>
<keyword evidence="1" id="KW-0732">Signal</keyword>
<accession>A0A2S3UMY1</accession>
<keyword evidence="4" id="KW-1185">Reference proteome</keyword>
<dbReference type="SMART" id="SM00327">
    <property type="entry name" value="VWA"/>
    <property type="match status" value="1"/>
</dbReference>
<dbReference type="InterPro" id="IPR036465">
    <property type="entry name" value="vWFA_dom_sf"/>
</dbReference>
<sequence length="932" mass="97064">MLRYLLGPVFAATLALPALAAPVTIDLTNSSPSEDGAGWDATFNSAHGTNTKPFIFRFVSADATALPLAATGTCGTSGACVRLTAGTSPPFSTPKECTTPIPGGGLEPEFDATTAGSCYYRLDSSGGYTDVVIYHLGLLEASANIRVEIQNLTPALPFHTFTDFDSNTAPNGPPQPIAARPQANLGLVIDKSGSMGWSNNPLQPGCEVTGPPPAGCEPTRWAVLTRGLGQMATVAKAYILPGDQIAAVAFDTSSHTIQNLIGANTPTIDGIVTSINSTLSPGGGTSIGDGVDALDNVLAANAGENNLMMLFSDGIQNNPVYLRLVGDILRLNPNSNSDTGANIQDVPTGFDLCIFALRAEGTADPLDLQAISDVRCQDEMGAGLLVETTSVDPGDPELVTFFLEVLNRALIGDKLELVDIASHQLVRDTGPDTLTHSFSIGRDSISFTALLGWQRPGNGLAAMTLVKDGITIDIASAHRSEGGSDHWAMTLRAPAYGEDASGRRIRIDDLGGDWTLVARPVFEVSRVFDATTTIISDNATIATTFNVREASPGLNKPFRLRAELTEAGQPVTGLPNGSVRATVRAPQGNRGDVLARLKITPKVNIPDSDPFSAAAAKALTALGVSGPGDELRKALSQASGITYDLKETDPGIYLAETDSSVFEGVYNITFQVDAPDSKLNGPFQRVFRTDFVKSLLIDEKRTLASIAVKPAQVCPAGLTCSTLTFTPQDANGVLVGPAFATAIAVGGNAEQIGAVVDNLDGSYQVVVGCPAGTTCNPTISLRDATFVRELDGGSAPQTDRAWDVKMICGGIEKPGGPLAPGLYHTVVNLLATGGGGRVTLRFAPAIPDGKPQDLGSLSLAAGQAMAIDCARLVGGYRDLRKSGFVEGMLTIGARANLAVSAVYSATAAEGKKEPGTWVPALQVSPIPPRVTR</sequence>
<evidence type="ECO:0000256" key="1">
    <source>
        <dbReference type="SAM" id="SignalP"/>
    </source>
</evidence>
<dbReference type="EMBL" id="PPCN01000010">
    <property type="protein sequence ID" value="POF29077.1"/>
    <property type="molecule type" value="Genomic_DNA"/>
</dbReference>
<evidence type="ECO:0000313" key="3">
    <source>
        <dbReference type="EMBL" id="POF29077.1"/>
    </source>
</evidence>
<dbReference type="OrthoDB" id="6059150at2"/>
<protein>
    <submittedName>
        <fullName evidence="3">von Willebrand factor type A domain-containing protein</fullName>
    </submittedName>
</protein>
<comment type="caution">
    <text evidence="3">The sequence shown here is derived from an EMBL/GenBank/DDBJ whole genome shotgun (WGS) entry which is preliminary data.</text>
</comment>
<evidence type="ECO:0000313" key="4">
    <source>
        <dbReference type="Proteomes" id="UP000236959"/>
    </source>
</evidence>
<dbReference type="AlphaFoldDB" id="A0A2S3UMY1"/>
<dbReference type="Pfam" id="PF13519">
    <property type="entry name" value="VWA_2"/>
    <property type="match status" value="1"/>
</dbReference>
<gene>
    <name evidence="3" type="ORF">CLV41_11081</name>
</gene>
<dbReference type="CDD" id="cd00198">
    <property type="entry name" value="vWFA"/>
    <property type="match status" value="1"/>
</dbReference>
<organism evidence="3 4">
    <name type="scientific">Roseibium marinum</name>
    <dbReference type="NCBI Taxonomy" id="281252"/>
    <lineage>
        <taxon>Bacteria</taxon>
        <taxon>Pseudomonadati</taxon>
        <taxon>Pseudomonadota</taxon>
        <taxon>Alphaproteobacteria</taxon>
        <taxon>Hyphomicrobiales</taxon>
        <taxon>Stappiaceae</taxon>
        <taxon>Roseibium</taxon>
    </lineage>
</organism>
<dbReference type="Gene3D" id="3.40.50.410">
    <property type="entry name" value="von Willebrand factor, type A domain"/>
    <property type="match status" value="1"/>
</dbReference>
<name>A0A2S3UMY1_9HYPH</name>
<reference evidence="3 4" key="1">
    <citation type="submission" date="2018-01" db="EMBL/GenBank/DDBJ databases">
        <title>Genomic Encyclopedia of Archaeal and Bacterial Type Strains, Phase II (KMG-II): from individual species to whole genera.</title>
        <authorList>
            <person name="Goeker M."/>
        </authorList>
    </citation>
    <scope>NUCLEOTIDE SEQUENCE [LARGE SCALE GENOMIC DNA]</scope>
    <source>
        <strain evidence="3 4">DSM 17023</strain>
    </source>
</reference>
<feature type="signal peptide" evidence="1">
    <location>
        <begin position="1"/>
        <end position="20"/>
    </location>
</feature>